<sequence length="264" mass="28047">MTLLRTLLALSMLLAPLPGSAAAFLPLQDGGQPLLQQGRPLFAPPATDTGRHISAGVPPPVAPRPPRGGAPLANLGTASLFAGRREGGLFAPVAPRATPRLPGPVTGVAAHLRNVIALAEAGAAGYDAVQHGARIRPPRAPTRMTLADIFQWIADTPGQPHAIGRYQFIPDTLRMLVGRANLPRSTRFSPQVQDRLADLLLLDAGLGELQAGTISRTRFMNNLAQIWAGLPNSSGRSHYHGYAGNKATMSWARFDREVSRVLPD</sequence>
<dbReference type="SUPFAM" id="SSF53955">
    <property type="entry name" value="Lysozyme-like"/>
    <property type="match status" value="1"/>
</dbReference>
<feature type="signal peptide" evidence="1">
    <location>
        <begin position="1"/>
        <end position="21"/>
    </location>
</feature>
<evidence type="ECO:0000313" key="2">
    <source>
        <dbReference type="EMBL" id="EAU43997.1"/>
    </source>
</evidence>
<dbReference type="STRING" id="314265.R2601_09622"/>
<dbReference type="EMBL" id="AATQ01000059">
    <property type="protein sequence ID" value="EAU43997.1"/>
    <property type="molecule type" value="Genomic_DNA"/>
</dbReference>
<keyword evidence="3" id="KW-1185">Reference proteome</keyword>
<dbReference type="eggNOG" id="COG4678">
    <property type="taxonomic scope" value="Bacteria"/>
</dbReference>
<comment type="caution">
    <text evidence="2">The sequence shown here is derived from an EMBL/GenBank/DDBJ whole genome shotgun (WGS) entry which is preliminary data.</text>
</comment>
<feature type="chain" id="PRO_5004171707" evidence="1">
    <location>
        <begin position="22"/>
        <end position="264"/>
    </location>
</feature>
<dbReference type="Proteomes" id="UP000006230">
    <property type="component" value="Unassembled WGS sequence"/>
</dbReference>
<dbReference type="OrthoDB" id="7851400at2"/>
<evidence type="ECO:0000256" key="1">
    <source>
        <dbReference type="SAM" id="SignalP"/>
    </source>
</evidence>
<reference evidence="2 3" key="1">
    <citation type="journal article" date="2010" name="J. Bacteriol.">
        <title>Genome sequences of Pelagibaca bermudensis HTCC2601T and Maritimibacter alkaliphilus HTCC2654T, the type strains of two marine Roseobacter genera.</title>
        <authorList>
            <person name="Thrash J.C."/>
            <person name="Cho J.C."/>
            <person name="Ferriera S."/>
            <person name="Johnson J."/>
            <person name="Vergin K.L."/>
            <person name="Giovannoni S.J."/>
        </authorList>
    </citation>
    <scope>NUCLEOTIDE SEQUENCE [LARGE SCALE GENOMIC DNA]</scope>
    <source>
        <strain evidence="3">DSM 26914 / JCM 13377 / KCTC 12554 / HTCC2601</strain>
    </source>
</reference>
<proteinExistence type="predicted"/>
<keyword evidence="1" id="KW-0732">Signal</keyword>
<dbReference type="HOGENOM" id="CLU_076880_1_0_5"/>
<dbReference type="InterPro" id="IPR023346">
    <property type="entry name" value="Lysozyme-like_dom_sf"/>
</dbReference>
<dbReference type="AlphaFoldDB" id="Q0FIF4"/>
<gene>
    <name evidence="2" type="ORF">R2601_09622</name>
</gene>
<dbReference type="RefSeq" id="WP_007792761.1">
    <property type="nucleotide sequence ID" value="NZ_DS022276.1"/>
</dbReference>
<evidence type="ECO:0000313" key="3">
    <source>
        <dbReference type="Proteomes" id="UP000006230"/>
    </source>
</evidence>
<dbReference type="Gene3D" id="1.10.530.10">
    <property type="match status" value="1"/>
</dbReference>
<accession>Q0FIF4</accession>
<organism evidence="2 3">
    <name type="scientific">Salipiger bermudensis (strain DSM 26914 / JCM 13377 / KCTC 12554 / HTCC2601)</name>
    <name type="common">Pelagibaca bermudensis</name>
    <dbReference type="NCBI Taxonomy" id="314265"/>
    <lineage>
        <taxon>Bacteria</taxon>
        <taxon>Pseudomonadati</taxon>
        <taxon>Pseudomonadota</taxon>
        <taxon>Alphaproteobacteria</taxon>
        <taxon>Rhodobacterales</taxon>
        <taxon>Roseobacteraceae</taxon>
        <taxon>Salipiger</taxon>
    </lineage>
</organism>
<protein>
    <submittedName>
        <fullName evidence="2">Uncharacterized protein</fullName>
    </submittedName>
</protein>
<name>Q0FIF4_SALBH</name>